<reference evidence="10" key="1">
    <citation type="submission" date="2020-12" db="EMBL/GenBank/DDBJ databases">
        <title>Bacterial novel species Mucilaginibacter sp. SD-g isolated from soil.</title>
        <authorList>
            <person name="Jung H.-Y."/>
        </authorList>
    </citation>
    <scope>NUCLEOTIDE SEQUENCE</scope>
    <source>
        <strain evidence="10">SD-g</strain>
    </source>
</reference>
<comment type="function">
    <text evidence="8">Ligates lysine onto the cytidine present at position 34 of the AUA codon-specific tRNA(Ile) that contains the anticodon CAU, in an ATP-dependent manner. Cytidine is converted to lysidine, thus changing the amino acid specificity of the tRNA from methionine to isoleucine.</text>
</comment>
<dbReference type="GO" id="GO:0032267">
    <property type="term" value="F:tRNA(Ile)-lysidine synthase activity"/>
    <property type="evidence" value="ECO:0007669"/>
    <property type="project" value="UniProtKB-EC"/>
</dbReference>
<keyword evidence="6 8" id="KW-0067">ATP-binding</keyword>
<dbReference type="RefSeq" id="WP_200063399.1">
    <property type="nucleotide sequence ID" value="NZ_JAEHFW010000001.1"/>
</dbReference>
<dbReference type="PANTHER" id="PTHR43033">
    <property type="entry name" value="TRNA(ILE)-LYSIDINE SYNTHASE-RELATED"/>
    <property type="match status" value="1"/>
</dbReference>
<proteinExistence type="inferred from homology"/>
<keyword evidence="3 8" id="KW-0436">Ligase</keyword>
<evidence type="ECO:0000256" key="5">
    <source>
        <dbReference type="ARBA" id="ARBA00022741"/>
    </source>
</evidence>
<dbReference type="InterPro" id="IPR012094">
    <property type="entry name" value="tRNA_Ile_lys_synt"/>
</dbReference>
<feature type="domain" description="Lysidine-tRNA(Ile) synthetase C-terminal" evidence="9">
    <location>
        <begin position="366"/>
        <end position="439"/>
    </location>
</feature>
<evidence type="ECO:0000313" key="10">
    <source>
        <dbReference type="EMBL" id="MBK0377998.1"/>
    </source>
</evidence>
<comment type="catalytic activity">
    <reaction evidence="7 8">
        <text>cytidine(34) in tRNA(Ile2) + L-lysine + ATP = lysidine(34) in tRNA(Ile2) + AMP + diphosphate + H(+)</text>
        <dbReference type="Rhea" id="RHEA:43744"/>
        <dbReference type="Rhea" id="RHEA-COMP:10625"/>
        <dbReference type="Rhea" id="RHEA-COMP:10670"/>
        <dbReference type="ChEBI" id="CHEBI:15378"/>
        <dbReference type="ChEBI" id="CHEBI:30616"/>
        <dbReference type="ChEBI" id="CHEBI:32551"/>
        <dbReference type="ChEBI" id="CHEBI:33019"/>
        <dbReference type="ChEBI" id="CHEBI:82748"/>
        <dbReference type="ChEBI" id="CHEBI:83665"/>
        <dbReference type="ChEBI" id="CHEBI:456215"/>
        <dbReference type="EC" id="6.3.4.19"/>
    </reaction>
</comment>
<dbReference type="NCBIfam" id="TIGR02432">
    <property type="entry name" value="lysidine_TilS_N"/>
    <property type="match status" value="1"/>
</dbReference>
<feature type="binding site" evidence="8">
    <location>
        <begin position="28"/>
        <end position="33"/>
    </location>
    <ligand>
        <name>ATP</name>
        <dbReference type="ChEBI" id="CHEBI:30616"/>
    </ligand>
</feature>
<gene>
    <name evidence="8 10" type="primary">tilS</name>
    <name evidence="10" type="ORF">I5M19_01665</name>
</gene>
<dbReference type="GO" id="GO:0005524">
    <property type="term" value="F:ATP binding"/>
    <property type="evidence" value="ECO:0007669"/>
    <property type="project" value="UniProtKB-UniRule"/>
</dbReference>
<dbReference type="Proteomes" id="UP000613193">
    <property type="component" value="Unassembled WGS sequence"/>
</dbReference>
<evidence type="ECO:0000256" key="2">
    <source>
        <dbReference type="ARBA" id="ARBA00022490"/>
    </source>
</evidence>
<name>A0A934PS74_9SPHI</name>
<comment type="subcellular location">
    <subcellularLocation>
        <location evidence="1 8">Cytoplasm</location>
    </subcellularLocation>
</comment>
<dbReference type="GO" id="GO:0005737">
    <property type="term" value="C:cytoplasm"/>
    <property type="evidence" value="ECO:0007669"/>
    <property type="project" value="UniProtKB-SubCell"/>
</dbReference>
<comment type="caution">
    <text evidence="10">The sequence shown here is derived from an EMBL/GenBank/DDBJ whole genome shotgun (WGS) entry which is preliminary data.</text>
</comment>
<dbReference type="EC" id="6.3.4.19" evidence="8"/>
<dbReference type="CDD" id="cd01992">
    <property type="entry name" value="TilS_N"/>
    <property type="match status" value="1"/>
</dbReference>
<comment type="domain">
    <text evidence="8">The N-terminal region contains the highly conserved SGGXDS motif, predicted to be a P-loop motif involved in ATP binding.</text>
</comment>
<evidence type="ECO:0000256" key="4">
    <source>
        <dbReference type="ARBA" id="ARBA00022694"/>
    </source>
</evidence>
<dbReference type="InterPro" id="IPR012795">
    <property type="entry name" value="tRNA_Ile_lys_synt_N"/>
</dbReference>
<dbReference type="AlphaFoldDB" id="A0A934PS74"/>
<dbReference type="EMBL" id="JAEHFW010000001">
    <property type="protein sequence ID" value="MBK0377998.1"/>
    <property type="molecule type" value="Genomic_DNA"/>
</dbReference>
<dbReference type="GO" id="GO:0006400">
    <property type="term" value="P:tRNA modification"/>
    <property type="evidence" value="ECO:0007669"/>
    <property type="project" value="UniProtKB-UniRule"/>
</dbReference>
<keyword evidence="2 8" id="KW-0963">Cytoplasm</keyword>
<comment type="similarity">
    <text evidence="8">Belongs to the tRNA(Ile)-lysidine synthase family.</text>
</comment>
<evidence type="ECO:0000256" key="1">
    <source>
        <dbReference type="ARBA" id="ARBA00004496"/>
    </source>
</evidence>
<dbReference type="Pfam" id="PF01171">
    <property type="entry name" value="ATP_bind_3"/>
    <property type="match status" value="1"/>
</dbReference>
<evidence type="ECO:0000256" key="6">
    <source>
        <dbReference type="ARBA" id="ARBA00022840"/>
    </source>
</evidence>
<dbReference type="SUPFAM" id="SSF56037">
    <property type="entry name" value="PheT/TilS domain"/>
    <property type="match status" value="1"/>
</dbReference>
<dbReference type="SMART" id="SM00977">
    <property type="entry name" value="TilS_C"/>
    <property type="match status" value="1"/>
</dbReference>
<dbReference type="SUPFAM" id="SSF52402">
    <property type="entry name" value="Adenine nucleotide alpha hydrolases-like"/>
    <property type="match status" value="1"/>
</dbReference>
<keyword evidence="5 8" id="KW-0547">Nucleotide-binding</keyword>
<organism evidence="10 11">
    <name type="scientific">Mucilaginibacter segetis</name>
    <dbReference type="NCBI Taxonomy" id="2793071"/>
    <lineage>
        <taxon>Bacteria</taxon>
        <taxon>Pseudomonadati</taxon>
        <taxon>Bacteroidota</taxon>
        <taxon>Sphingobacteriia</taxon>
        <taxon>Sphingobacteriales</taxon>
        <taxon>Sphingobacteriaceae</taxon>
        <taxon>Mucilaginibacter</taxon>
    </lineage>
</organism>
<dbReference type="InterPro" id="IPR014729">
    <property type="entry name" value="Rossmann-like_a/b/a_fold"/>
</dbReference>
<dbReference type="NCBIfam" id="TIGR02433">
    <property type="entry name" value="lysidine_TilS_C"/>
    <property type="match status" value="1"/>
</dbReference>
<accession>A0A934PS74</accession>
<evidence type="ECO:0000256" key="8">
    <source>
        <dbReference type="HAMAP-Rule" id="MF_01161"/>
    </source>
</evidence>
<evidence type="ECO:0000256" key="7">
    <source>
        <dbReference type="ARBA" id="ARBA00048539"/>
    </source>
</evidence>
<sequence length="444" mass="50594">MFPVKRFVDFVQQNNLFTPDNKILAAVSGGMDSVLMAHLLKLTGFNFGIAHCNFMLRGDDSVADQEFTRQLASQLGVSFHTVNFDTEKYADENKLSIQMAARVLRYNWFKTICQSLSYQVIALAHHQNDTIETILLNLTRGTGIAGMHGILPKNGDLARPLLFLNRDEIVKIIKRENVSYVEDASNSSTKYARNKIRHKVVPVLKELNPALERTFENNLKHFRELEQLLTEKVEDLKKDILISDGEDTVISLEQVKQLSPQRLLLIKLLQPYGFTESVVDDLITAIDKHAGKVFKSGDFTLIIDRNQLIITKNKKAGKADVVIKLNEHAVNYGEFKLTILHDDSPMIIKDNPLAVAIDEDKIIYPIILRSWEKGDRFQPLGMKTRQKVSDFFIHQKVPLHKKDNVPVLVNANGDIMWLGGYRLDERYKVGNNTKKVTIFELIKL</sequence>
<evidence type="ECO:0000259" key="9">
    <source>
        <dbReference type="SMART" id="SM00977"/>
    </source>
</evidence>
<dbReference type="InterPro" id="IPR011063">
    <property type="entry name" value="TilS/TtcA_N"/>
</dbReference>
<keyword evidence="4 8" id="KW-0819">tRNA processing</keyword>
<dbReference type="HAMAP" id="MF_01161">
    <property type="entry name" value="tRNA_Ile_lys_synt"/>
    <property type="match status" value="1"/>
</dbReference>
<evidence type="ECO:0000256" key="3">
    <source>
        <dbReference type="ARBA" id="ARBA00022598"/>
    </source>
</evidence>
<dbReference type="Pfam" id="PF11734">
    <property type="entry name" value="TilS_C"/>
    <property type="match status" value="1"/>
</dbReference>
<dbReference type="InterPro" id="IPR012796">
    <property type="entry name" value="Lysidine-tRNA-synth_C"/>
</dbReference>
<evidence type="ECO:0000313" key="11">
    <source>
        <dbReference type="Proteomes" id="UP000613193"/>
    </source>
</evidence>
<protein>
    <recommendedName>
        <fullName evidence="8">tRNA(Ile)-lysidine synthase</fullName>
        <ecNumber evidence="8">6.3.4.19</ecNumber>
    </recommendedName>
    <alternativeName>
        <fullName evidence="8">tRNA(Ile)-2-lysyl-cytidine synthase</fullName>
    </alternativeName>
    <alternativeName>
        <fullName evidence="8">tRNA(Ile)-lysidine synthetase</fullName>
    </alternativeName>
</protein>
<keyword evidence="11" id="KW-1185">Reference proteome</keyword>
<dbReference type="Gene3D" id="3.40.50.620">
    <property type="entry name" value="HUPs"/>
    <property type="match status" value="1"/>
</dbReference>
<dbReference type="PANTHER" id="PTHR43033:SF1">
    <property type="entry name" value="TRNA(ILE)-LYSIDINE SYNTHASE-RELATED"/>
    <property type="match status" value="1"/>
</dbReference>